<gene>
    <name evidence="4" type="ORF">GCM10007925_08550</name>
</gene>
<dbReference type="EMBL" id="BSOO01000006">
    <property type="protein sequence ID" value="GLR47144.1"/>
    <property type="molecule type" value="Genomic_DNA"/>
</dbReference>
<dbReference type="PANTHER" id="PTHR21013:SF10">
    <property type="entry name" value="ATP SYNTHASE MITOCHONDRIAL F1 COMPLEX ASSEMBLY FACTOR 2"/>
    <property type="match status" value="1"/>
</dbReference>
<dbReference type="Gene3D" id="3.30.2180.10">
    <property type="entry name" value="ATP12-like"/>
    <property type="match status" value="1"/>
</dbReference>
<dbReference type="SUPFAM" id="SSF160909">
    <property type="entry name" value="ATP12-like"/>
    <property type="match status" value="1"/>
</dbReference>
<organism evidence="4 5">
    <name type="scientific">Sphingomonas astaxanthinifaciens DSM 22298</name>
    <dbReference type="NCBI Taxonomy" id="1123267"/>
    <lineage>
        <taxon>Bacteria</taxon>
        <taxon>Pseudomonadati</taxon>
        <taxon>Pseudomonadota</taxon>
        <taxon>Alphaproteobacteria</taxon>
        <taxon>Sphingomonadales</taxon>
        <taxon>Sphingomonadaceae</taxon>
        <taxon>Sphingomonas</taxon>
    </lineage>
</organism>
<dbReference type="InterPro" id="IPR042272">
    <property type="entry name" value="ATP12_ATP_synth-F1-assembly_N"/>
</dbReference>
<evidence type="ECO:0000313" key="4">
    <source>
        <dbReference type="EMBL" id="GLR47144.1"/>
    </source>
</evidence>
<keyword evidence="2" id="KW-0809">Transit peptide</keyword>
<proteinExistence type="inferred from homology"/>
<dbReference type="InterPro" id="IPR011419">
    <property type="entry name" value="ATP12_ATP_synth-F1-assembly"/>
</dbReference>
<evidence type="ECO:0000256" key="1">
    <source>
        <dbReference type="ARBA" id="ARBA00008231"/>
    </source>
</evidence>
<comment type="caution">
    <text evidence="4">The sequence shown here is derived from an EMBL/GenBank/DDBJ whole genome shotgun (WGS) entry which is preliminary data.</text>
</comment>
<dbReference type="Gene3D" id="1.10.3580.10">
    <property type="entry name" value="ATP12 ATPase"/>
    <property type="match status" value="1"/>
</dbReference>
<keyword evidence="3" id="KW-0143">Chaperone</keyword>
<evidence type="ECO:0000256" key="3">
    <source>
        <dbReference type="ARBA" id="ARBA00023186"/>
    </source>
</evidence>
<dbReference type="Proteomes" id="UP001156703">
    <property type="component" value="Unassembled WGS sequence"/>
</dbReference>
<dbReference type="RefSeq" id="WP_029939947.1">
    <property type="nucleotide sequence ID" value="NZ_BSOO01000006.1"/>
</dbReference>
<comment type="similarity">
    <text evidence="1">Belongs to the ATP12 family.</text>
</comment>
<keyword evidence="5" id="KW-1185">Reference proteome</keyword>
<dbReference type="PANTHER" id="PTHR21013">
    <property type="entry name" value="ATP SYNTHASE MITOCHONDRIAL F1 COMPLEX ASSEMBLY FACTOR 2/ATP12 PROTEIN, MITOCHONDRIAL PRECURSOR"/>
    <property type="match status" value="1"/>
</dbReference>
<dbReference type="InterPro" id="IPR023335">
    <property type="entry name" value="ATP12_ortho_dom_sf"/>
</dbReference>
<evidence type="ECO:0000256" key="2">
    <source>
        <dbReference type="ARBA" id="ARBA00022946"/>
    </source>
</evidence>
<dbReference type="Pfam" id="PF07542">
    <property type="entry name" value="ATP12"/>
    <property type="match status" value="1"/>
</dbReference>
<reference evidence="5" key="1">
    <citation type="journal article" date="2019" name="Int. J. Syst. Evol. Microbiol.">
        <title>The Global Catalogue of Microorganisms (GCM) 10K type strain sequencing project: providing services to taxonomists for standard genome sequencing and annotation.</title>
        <authorList>
            <consortium name="The Broad Institute Genomics Platform"/>
            <consortium name="The Broad Institute Genome Sequencing Center for Infectious Disease"/>
            <person name="Wu L."/>
            <person name="Ma J."/>
        </authorList>
    </citation>
    <scope>NUCLEOTIDE SEQUENCE [LARGE SCALE GENOMIC DNA]</scope>
    <source>
        <strain evidence="5">NBRC 102146</strain>
    </source>
</reference>
<accession>A0ABQ5Z2Y9</accession>
<sequence>MKRFWKEAVALADEGGWRIELDGRPVRTPARAQLALPTAALAKAIAGEWDGAGETLDPRAMPLTGLANAAIDRIAPEPGRFAEGLATYGTSDLLCYRADGPSELVAAQAAHWDPLLAWARRRYDVDFAVTTGVSPVDQPPATIERLTHAVHALDPFHLAALSPLVTVGGSLVAGLAVLEETVGVDEAWTAVSLDERWQLEQWGSDAEAEKALAAREADFRAGARLLALLA</sequence>
<protein>
    <submittedName>
        <fullName evidence="4">ATPase</fullName>
    </submittedName>
</protein>
<evidence type="ECO:0000313" key="5">
    <source>
        <dbReference type="Proteomes" id="UP001156703"/>
    </source>
</evidence>
<name>A0ABQ5Z2Y9_9SPHN</name>